<dbReference type="GO" id="GO:0016491">
    <property type="term" value="F:oxidoreductase activity"/>
    <property type="evidence" value="ECO:0007669"/>
    <property type="project" value="UniProtKB-KW"/>
</dbReference>
<dbReference type="AlphaFoldDB" id="A0A6N9TER5"/>
<dbReference type="EMBL" id="JAAAWO010000003">
    <property type="protein sequence ID" value="NDW14962.1"/>
    <property type="molecule type" value="Genomic_DNA"/>
</dbReference>
<sequence>MKQSQALTWKNKRILITGAGSGIGHALATLLAKLGASLILTDINKENLSAITDELGNSVLIAQVADVSNKADWQKLAQLIEKDIGSLDVLVNNAGISTFGYFDETSEAQFNKVLDVNLHGALTGCREMMPLLEKSQRGLIVNVASIFGLITIPMLTPYHTSKFAIRGFSEALRQDMAYQKKTIDVLCVLPGGIKTNIARSSEVLSTHSEKQALDKHVNTGEAHVNNQDIKDKIVAHFDAVARTSASEAAKVIERGMRKKSPRILIGSDAKLVHWLYKFFPSSYDKLFNPLLGIKKLLG</sequence>
<evidence type="ECO:0000256" key="4">
    <source>
        <dbReference type="SAM" id="Phobius"/>
    </source>
</evidence>
<keyword evidence="2" id="KW-0560">Oxidoreductase</keyword>
<organism evidence="5 6">
    <name type="scientific">Alteromonas genovensis</name>
    <dbReference type="NCBI Taxonomy" id="471225"/>
    <lineage>
        <taxon>Bacteria</taxon>
        <taxon>Pseudomonadati</taxon>
        <taxon>Pseudomonadota</taxon>
        <taxon>Gammaproteobacteria</taxon>
        <taxon>Alteromonadales</taxon>
        <taxon>Alteromonadaceae</taxon>
        <taxon>Alteromonas/Salinimonas group</taxon>
        <taxon>Alteromonas</taxon>
    </lineage>
</organism>
<dbReference type="InterPro" id="IPR036291">
    <property type="entry name" value="NAD(P)-bd_dom_sf"/>
</dbReference>
<feature type="transmembrane region" description="Helical" evidence="4">
    <location>
        <begin position="138"/>
        <end position="156"/>
    </location>
</feature>
<reference evidence="5 6" key="1">
    <citation type="submission" date="2020-01" db="EMBL/GenBank/DDBJ databases">
        <title>Genomes of bacteria type strains.</title>
        <authorList>
            <person name="Chen J."/>
            <person name="Zhu S."/>
            <person name="Yang J."/>
        </authorList>
    </citation>
    <scope>NUCLEOTIDE SEQUENCE [LARGE SCALE GENOMIC DNA]</scope>
    <source>
        <strain evidence="5 6">LMG 24078</strain>
    </source>
</reference>
<protein>
    <submittedName>
        <fullName evidence="5">SDR family NAD(P)-dependent oxidoreductase</fullName>
    </submittedName>
</protein>
<dbReference type="PRINTS" id="PR00081">
    <property type="entry name" value="GDHRDH"/>
</dbReference>
<evidence type="ECO:0000313" key="5">
    <source>
        <dbReference type="EMBL" id="NDW14962.1"/>
    </source>
</evidence>
<dbReference type="PRINTS" id="PR00080">
    <property type="entry name" value="SDRFAMILY"/>
</dbReference>
<comment type="caution">
    <text evidence="5">The sequence shown here is derived from an EMBL/GenBank/DDBJ whole genome shotgun (WGS) entry which is preliminary data.</text>
</comment>
<keyword evidence="4" id="KW-1133">Transmembrane helix</keyword>
<dbReference type="Proteomes" id="UP000471381">
    <property type="component" value="Unassembled WGS sequence"/>
</dbReference>
<accession>A0A6N9TER5</accession>
<dbReference type="RefSeq" id="WP_163105522.1">
    <property type="nucleotide sequence ID" value="NZ_JAAAWO010000003.1"/>
</dbReference>
<evidence type="ECO:0000256" key="3">
    <source>
        <dbReference type="RuleBase" id="RU000363"/>
    </source>
</evidence>
<dbReference type="GO" id="GO:0016020">
    <property type="term" value="C:membrane"/>
    <property type="evidence" value="ECO:0007669"/>
    <property type="project" value="TreeGrafter"/>
</dbReference>
<keyword evidence="4" id="KW-0472">Membrane</keyword>
<dbReference type="InterPro" id="IPR002347">
    <property type="entry name" value="SDR_fam"/>
</dbReference>
<evidence type="ECO:0000256" key="1">
    <source>
        <dbReference type="ARBA" id="ARBA00006484"/>
    </source>
</evidence>
<proteinExistence type="inferred from homology"/>
<dbReference type="Gene3D" id="3.40.50.720">
    <property type="entry name" value="NAD(P)-binding Rossmann-like Domain"/>
    <property type="match status" value="1"/>
</dbReference>
<dbReference type="PANTHER" id="PTHR44196:SF1">
    <property type="entry name" value="DEHYDROGENASE_REDUCTASE SDR FAMILY MEMBER 7B"/>
    <property type="match status" value="1"/>
</dbReference>
<keyword evidence="6" id="KW-1185">Reference proteome</keyword>
<evidence type="ECO:0000313" key="6">
    <source>
        <dbReference type="Proteomes" id="UP000471381"/>
    </source>
</evidence>
<name>A0A6N9TER5_9ALTE</name>
<dbReference type="SUPFAM" id="SSF51735">
    <property type="entry name" value="NAD(P)-binding Rossmann-fold domains"/>
    <property type="match status" value="1"/>
</dbReference>
<dbReference type="Pfam" id="PF00106">
    <property type="entry name" value="adh_short"/>
    <property type="match status" value="1"/>
</dbReference>
<evidence type="ECO:0000256" key="2">
    <source>
        <dbReference type="ARBA" id="ARBA00023002"/>
    </source>
</evidence>
<comment type="similarity">
    <text evidence="1 3">Belongs to the short-chain dehydrogenases/reductases (SDR) family.</text>
</comment>
<dbReference type="PANTHER" id="PTHR44196">
    <property type="entry name" value="DEHYDROGENASE/REDUCTASE SDR FAMILY MEMBER 7B"/>
    <property type="match status" value="1"/>
</dbReference>
<keyword evidence="4" id="KW-0812">Transmembrane</keyword>
<gene>
    <name evidence="5" type="ORF">GTQ48_05380</name>
</gene>
<dbReference type="CDD" id="cd05233">
    <property type="entry name" value="SDR_c"/>
    <property type="match status" value="1"/>
</dbReference>